<feature type="region of interest" description="Disordered" evidence="6">
    <location>
        <begin position="520"/>
        <end position="553"/>
    </location>
</feature>
<evidence type="ECO:0000259" key="7">
    <source>
        <dbReference type="PROSITE" id="PS50003"/>
    </source>
</evidence>
<feature type="region of interest" description="Disordered" evidence="6">
    <location>
        <begin position="649"/>
        <end position="746"/>
    </location>
</feature>
<dbReference type="SMART" id="SM00233">
    <property type="entry name" value="PH"/>
    <property type="match status" value="1"/>
</dbReference>
<evidence type="ECO:0000313" key="10">
    <source>
        <dbReference type="Proteomes" id="UP001470230"/>
    </source>
</evidence>
<dbReference type="InterPro" id="IPR045258">
    <property type="entry name" value="ACAP1/2/3-like"/>
</dbReference>
<dbReference type="Gene3D" id="1.10.220.150">
    <property type="entry name" value="Arf GTPase activating protein"/>
    <property type="match status" value="1"/>
</dbReference>
<sequence>MTTDPHAINDETLQYMHATPFFNLEQQRRFEYLKQVGDEITNIAKQFTIYADLGQKMCSEFKSLRRSFNNMEIVCTDPSIKPLSQILKAVDTAFTSHFNIISQKIVSPLNNFVQKELEQLTNDEKEYQKHFFAFNTIEEKYVSMKPQTKEKDRLERENQLTQEHSLATLSFFSFCMRMEEIELKLKSNLPHMFLSYITSVSGPFTECISAMNDKGEELNLTQTTIQEVNQQIQEFSNHYISLKQHLSAQLTVFWDRLKVPFSGTTATSIQGYLWKRKSGTMSKSFHRRFFMLSNGVLSYAKTVDEALRTTKNISLMFCSVKTEPNTPRMNCFSISSPKRFIFLQALTQWDMNNWVAVIRNNIAQQINNNSQEKLLMKMKLEDGIGQNNSTDSNEYDDEYSDGLPLNFNQPVLNTICADCGCMNASWASLNFAVTLCDNCVAEHRFLSSKISKVRSLVLDEIDPYQKALAEEAIGTVKANQILEATLKPEDKISPMSDNQQRRNFIIAKYEKKQFISRSYRDNNFDTKNTSNNNDTDNENNNDQTNSHNLKLNNHPSRKEIYNALIEAIKEQRLLDVYRIIMTTDILTKEQKKVDKNGNISINSTSNSIPSIVPGTNNVNNSDSDSENHKLNIKRAESCNIYYDNNNNNNNNILHSTSNDDYENSKNSNDSINSNNNNSNNNTGNNNEDDDTSSDNSGRGSSLLAPNSDDKRRKQKKKADKPRKSIKPSSPQQYSKRGEHKRRKKESRSLFTVIHTAAVVGNPLILSIILLNTNKNIDPLDEGGWSPLSYAVYFSNDLIIDLLISFGANPKAPSQGKGNLYSIARYRSNKHLMEKFFNCKIQSTFSIDNLDDNLASQNSDELNSSKDEIKPPHTEVLPQNFVFKDFVDNPNQYIGVKFLEQKRMKSNDKKKLNSAIDTLRHRLSVANAHRLISLSSDDDDQSV</sequence>
<dbReference type="PROSITE" id="PS50003">
    <property type="entry name" value="PH_DOMAIN"/>
    <property type="match status" value="1"/>
</dbReference>
<reference evidence="9 10" key="1">
    <citation type="submission" date="2024-04" db="EMBL/GenBank/DDBJ databases">
        <title>Tritrichomonas musculus Genome.</title>
        <authorList>
            <person name="Alves-Ferreira E."/>
            <person name="Grigg M."/>
            <person name="Lorenzi H."/>
            <person name="Galac M."/>
        </authorList>
    </citation>
    <scope>NUCLEOTIDE SEQUENCE [LARGE SCALE GENOMIC DNA]</scope>
    <source>
        <strain evidence="9 10">EAF2021</strain>
    </source>
</reference>
<evidence type="ECO:0000256" key="4">
    <source>
        <dbReference type="PROSITE-ProRule" id="PRU00023"/>
    </source>
</evidence>
<dbReference type="Pfam" id="PF01412">
    <property type="entry name" value="ArfGap"/>
    <property type="match status" value="1"/>
</dbReference>
<evidence type="ECO:0000256" key="2">
    <source>
        <dbReference type="ARBA" id="ARBA00022771"/>
    </source>
</evidence>
<feature type="compositionally biased region" description="Low complexity" evidence="6">
    <location>
        <begin position="664"/>
        <end position="685"/>
    </location>
</feature>
<dbReference type="InterPro" id="IPR027267">
    <property type="entry name" value="AH/BAR_dom_sf"/>
</dbReference>
<name>A0ABR2KIU1_9EUKA</name>
<dbReference type="SMART" id="SM00105">
    <property type="entry name" value="ArfGap"/>
    <property type="match status" value="1"/>
</dbReference>
<dbReference type="InterPro" id="IPR004148">
    <property type="entry name" value="BAR_dom"/>
</dbReference>
<evidence type="ECO:0000256" key="6">
    <source>
        <dbReference type="SAM" id="MobiDB-lite"/>
    </source>
</evidence>
<evidence type="ECO:0000256" key="5">
    <source>
        <dbReference type="PROSITE-ProRule" id="PRU00288"/>
    </source>
</evidence>
<dbReference type="InterPro" id="IPR011993">
    <property type="entry name" value="PH-like_dom_sf"/>
</dbReference>
<dbReference type="InterPro" id="IPR036770">
    <property type="entry name" value="Ankyrin_rpt-contain_sf"/>
</dbReference>
<dbReference type="SUPFAM" id="SSF57863">
    <property type="entry name" value="ArfGap/RecO-like zinc finger"/>
    <property type="match status" value="1"/>
</dbReference>
<dbReference type="Pfam" id="PF00169">
    <property type="entry name" value="PH"/>
    <property type="match status" value="1"/>
</dbReference>
<dbReference type="PROSITE" id="PS50115">
    <property type="entry name" value="ARFGAP"/>
    <property type="match status" value="1"/>
</dbReference>
<dbReference type="Gene3D" id="1.25.40.20">
    <property type="entry name" value="Ankyrin repeat-containing domain"/>
    <property type="match status" value="1"/>
</dbReference>
<feature type="compositionally biased region" description="Low complexity" evidence="6">
    <location>
        <begin position="525"/>
        <end position="545"/>
    </location>
</feature>
<keyword evidence="3" id="KW-0862">Zinc</keyword>
<organism evidence="9 10">
    <name type="scientific">Tritrichomonas musculus</name>
    <dbReference type="NCBI Taxonomy" id="1915356"/>
    <lineage>
        <taxon>Eukaryota</taxon>
        <taxon>Metamonada</taxon>
        <taxon>Parabasalia</taxon>
        <taxon>Tritrichomonadida</taxon>
        <taxon>Tritrichomonadidae</taxon>
        <taxon>Tritrichomonas</taxon>
    </lineage>
</organism>
<dbReference type="PANTHER" id="PTHR23180">
    <property type="entry name" value="CENTAURIN/ARF"/>
    <property type="match status" value="1"/>
</dbReference>
<feature type="compositionally biased region" description="Low complexity" evidence="6">
    <location>
        <begin position="597"/>
        <end position="622"/>
    </location>
</feature>
<dbReference type="SUPFAM" id="SSF48403">
    <property type="entry name" value="Ankyrin repeat"/>
    <property type="match status" value="1"/>
</dbReference>
<dbReference type="InterPro" id="IPR037278">
    <property type="entry name" value="ARFGAP/RecO"/>
</dbReference>
<dbReference type="InterPro" id="IPR001849">
    <property type="entry name" value="PH_domain"/>
</dbReference>
<keyword evidence="4" id="KW-0040">ANK repeat</keyword>
<feature type="repeat" description="ANK" evidence="4">
    <location>
        <begin position="782"/>
        <end position="814"/>
    </location>
</feature>
<dbReference type="Gene3D" id="1.20.1270.60">
    <property type="entry name" value="Arfaptin homology (AH) domain/BAR domain"/>
    <property type="match status" value="1"/>
</dbReference>
<keyword evidence="10" id="KW-1185">Reference proteome</keyword>
<feature type="compositionally biased region" description="Basic residues" evidence="6">
    <location>
        <begin position="712"/>
        <end position="725"/>
    </location>
</feature>
<keyword evidence="1" id="KW-0479">Metal-binding</keyword>
<dbReference type="CDD" id="cd08204">
    <property type="entry name" value="ArfGap"/>
    <property type="match status" value="1"/>
</dbReference>
<gene>
    <name evidence="9" type="ORF">M9Y10_035503</name>
</gene>
<dbReference type="Proteomes" id="UP001470230">
    <property type="component" value="Unassembled WGS sequence"/>
</dbReference>
<dbReference type="PANTHER" id="PTHR23180:SF160">
    <property type="entry name" value="ADP-RIBOSYLATION FACTOR GTPASE-ACTIVATING PROTEIN EFFECTOR PROTEIN 1"/>
    <property type="match status" value="1"/>
</dbReference>
<accession>A0ABR2KIU1</accession>
<dbReference type="PROSITE" id="PS50088">
    <property type="entry name" value="ANK_REPEAT"/>
    <property type="match status" value="1"/>
</dbReference>
<keyword evidence="2 5" id="KW-0863">Zinc-finger</keyword>
<evidence type="ECO:0000259" key="8">
    <source>
        <dbReference type="PROSITE" id="PS50115"/>
    </source>
</evidence>
<feature type="domain" description="Arf-GAP" evidence="8">
    <location>
        <begin position="413"/>
        <end position="522"/>
    </location>
</feature>
<feature type="region of interest" description="Disordered" evidence="6">
    <location>
        <begin position="597"/>
        <end position="627"/>
    </location>
</feature>
<dbReference type="SUPFAM" id="SSF103657">
    <property type="entry name" value="BAR/IMD domain-like"/>
    <property type="match status" value="1"/>
</dbReference>
<proteinExistence type="predicted"/>
<dbReference type="Gene3D" id="2.30.29.30">
    <property type="entry name" value="Pleckstrin-homology domain (PH domain)/Phosphotyrosine-binding domain (PTB)"/>
    <property type="match status" value="1"/>
</dbReference>
<evidence type="ECO:0000256" key="3">
    <source>
        <dbReference type="ARBA" id="ARBA00022833"/>
    </source>
</evidence>
<protein>
    <submittedName>
        <fullName evidence="9">Uncharacterized protein</fullName>
    </submittedName>
</protein>
<evidence type="ECO:0000313" key="9">
    <source>
        <dbReference type="EMBL" id="KAK8890718.1"/>
    </source>
</evidence>
<dbReference type="InterPro" id="IPR002110">
    <property type="entry name" value="Ankyrin_rpt"/>
</dbReference>
<dbReference type="Pfam" id="PF16746">
    <property type="entry name" value="BAR_3"/>
    <property type="match status" value="1"/>
</dbReference>
<dbReference type="CDD" id="cd07307">
    <property type="entry name" value="BAR"/>
    <property type="match status" value="1"/>
</dbReference>
<comment type="caution">
    <text evidence="9">The sequence shown here is derived from an EMBL/GenBank/DDBJ whole genome shotgun (WGS) entry which is preliminary data.</text>
</comment>
<feature type="domain" description="PH" evidence="7">
    <location>
        <begin position="266"/>
        <end position="363"/>
    </location>
</feature>
<dbReference type="SUPFAM" id="SSF50729">
    <property type="entry name" value="PH domain-like"/>
    <property type="match status" value="1"/>
</dbReference>
<evidence type="ECO:0000256" key="1">
    <source>
        <dbReference type="ARBA" id="ARBA00022723"/>
    </source>
</evidence>
<dbReference type="EMBL" id="JAPFFF010000005">
    <property type="protein sequence ID" value="KAK8890718.1"/>
    <property type="molecule type" value="Genomic_DNA"/>
</dbReference>
<dbReference type="InterPro" id="IPR038508">
    <property type="entry name" value="ArfGAP_dom_sf"/>
</dbReference>
<dbReference type="InterPro" id="IPR001164">
    <property type="entry name" value="ArfGAP_dom"/>
</dbReference>